<protein>
    <submittedName>
        <fullName evidence="5">Putative HTH-type transcriptional regulator</fullName>
    </submittedName>
</protein>
<dbReference type="Pfam" id="PF01638">
    <property type="entry name" value="HxlR"/>
    <property type="match status" value="1"/>
</dbReference>
<keyword evidence="3" id="KW-0804">Transcription</keyword>
<dbReference type="PANTHER" id="PTHR33204">
    <property type="entry name" value="TRANSCRIPTIONAL REGULATOR, MARR FAMILY"/>
    <property type="match status" value="1"/>
</dbReference>
<comment type="caution">
    <text evidence="5">The sequence shown here is derived from an EMBL/GenBank/DDBJ whole genome shotgun (WGS) entry which is preliminary data.</text>
</comment>
<dbReference type="Proteomes" id="UP000215506">
    <property type="component" value="Unassembled WGS sequence"/>
</dbReference>
<dbReference type="GO" id="GO:0003677">
    <property type="term" value="F:DNA binding"/>
    <property type="evidence" value="ECO:0007669"/>
    <property type="project" value="UniProtKB-KW"/>
</dbReference>
<keyword evidence="1" id="KW-0805">Transcription regulation</keyword>
<dbReference type="CDD" id="cd00090">
    <property type="entry name" value="HTH_ARSR"/>
    <property type="match status" value="1"/>
</dbReference>
<evidence type="ECO:0000256" key="2">
    <source>
        <dbReference type="ARBA" id="ARBA00023125"/>
    </source>
</evidence>
<organism evidence="5 6">
    <name type="scientific">Nocardia cerradoensis</name>
    <dbReference type="NCBI Taxonomy" id="85688"/>
    <lineage>
        <taxon>Bacteria</taxon>
        <taxon>Bacillati</taxon>
        <taxon>Actinomycetota</taxon>
        <taxon>Actinomycetes</taxon>
        <taxon>Mycobacteriales</taxon>
        <taxon>Nocardiaceae</taxon>
        <taxon>Nocardia</taxon>
    </lineage>
</organism>
<dbReference type="InterPro" id="IPR002577">
    <property type="entry name" value="HTH_HxlR"/>
</dbReference>
<accession>A0A231GUZ7</accession>
<dbReference type="InterPro" id="IPR036388">
    <property type="entry name" value="WH-like_DNA-bd_sf"/>
</dbReference>
<dbReference type="EMBL" id="NGAF01000033">
    <property type="protein sequence ID" value="OXR40375.1"/>
    <property type="molecule type" value="Genomic_DNA"/>
</dbReference>
<evidence type="ECO:0000256" key="1">
    <source>
        <dbReference type="ARBA" id="ARBA00023015"/>
    </source>
</evidence>
<dbReference type="Gene3D" id="1.10.10.10">
    <property type="entry name" value="Winged helix-like DNA-binding domain superfamily/Winged helix DNA-binding domain"/>
    <property type="match status" value="1"/>
</dbReference>
<keyword evidence="6" id="KW-1185">Reference proteome</keyword>
<sequence length="171" mass="18860">MGRTNFNEIACSIARSASIVGDSWTLLILRDAALGLRRFEELQRDLGIATNVLSQRLQRLVDQGVLRRHRYDQRPDRYEYHLTDKGQELIPVLFALMAWGDKWESGAEGPPLVLHHRPCGHRVEAKVTCDGCGGELTPESVVYQPGPGGRTGEGTALIATVLNSVGDRTTP</sequence>
<dbReference type="SUPFAM" id="SSF46785">
    <property type="entry name" value="Winged helix' DNA-binding domain"/>
    <property type="match status" value="1"/>
</dbReference>
<evidence type="ECO:0000313" key="6">
    <source>
        <dbReference type="Proteomes" id="UP000215506"/>
    </source>
</evidence>
<dbReference type="RefSeq" id="WP_094028178.1">
    <property type="nucleotide sequence ID" value="NZ_NGAF01000033.1"/>
</dbReference>
<dbReference type="InterPro" id="IPR011991">
    <property type="entry name" value="ArsR-like_HTH"/>
</dbReference>
<evidence type="ECO:0000256" key="3">
    <source>
        <dbReference type="ARBA" id="ARBA00023163"/>
    </source>
</evidence>
<dbReference type="AlphaFoldDB" id="A0A231GUZ7"/>
<proteinExistence type="predicted"/>
<gene>
    <name evidence="5" type="ORF">B7C42_07541</name>
</gene>
<reference evidence="5 6" key="1">
    <citation type="submission" date="2017-07" db="EMBL/GenBank/DDBJ databases">
        <title>First draft Genome Sequence of Nocardia cerradoensis isolated from human infection.</title>
        <authorList>
            <person name="Carrasco G."/>
        </authorList>
    </citation>
    <scope>NUCLEOTIDE SEQUENCE [LARGE SCALE GENOMIC DNA]</scope>
    <source>
        <strain evidence="5 6">CNM20130759</strain>
    </source>
</reference>
<name>A0A231GUZ7_9NOCA</name>
<evidence type="ECO:0000313" key="5">
    <source>
        <dbReference type="EMBL" id="OXR40375.1"/>
    </source>
</evidence>
<dbReference type="PROSITE" id="PS51118">
    <property type="entry name" value="HTH_HXLR"/>
    <property type="match status" value="1"/>
</dbReference>
<dbReference type="InterPro" id="IPR036390">
    <property type="entry name" value="WH_DNA-bd_sf"/>
</dbReference>
<keyword evidence="2" id="KW-0238">DNA-binding</keyword>
<feature type="domain" description="HTH hxlR-type" evidence="4">
    <location>
        <begin position="11"/>
        <end position="108"/>
    </location>
</feature>
<evidence type="ECO:0000259" key="4">
    <source>
        <dbReference type="PROSITE" id="PS51118"/>
    </source>
</evidence>
<dbReference type="PANTHER" id="PTHR33204:SF18">
    <property type="entry name" value="TRANSCRIPTIONAL REGULATORY PROTEIN"/>
    <property type="match status" value="1"/>
</dbReference>